<dbReference type="RefSeq" id="WP_099150084.1">
    <property type="nucleotide sequence ID" value="NZ_PDUD01000017.1"/>
</dbReference>
<dbReference type="InterPro" id="IPR026350">
    <property type="entry name" value="GxxExxY"/>
</dbReference>
<evidence type="ECO:0000313" key="2">
    <source>
        <dbReference type="Proteomes" id="UP000223913"/>
    </source>
</evidence>
<dbReference type="NCBIfam" id="TIGR04256">
    <property type="entry name" value="GxxExxY"/>
    <property type="match status" value="1"/>
</dbReference>
<dbReference type="EMBL" id="PDUD01000017">
    <property type="protein sequence ID" value="PHN06829.1"/>
    <property type="molecule type" value="Genomic_DNA"/>
</dbReference>
<name>A0A2D0NF81_FLAN2</name>
<proteinExistence type="predicted"/>
<dbReference type="OrthoDB" id="9806869at2"/>
<dbReference type="Pfam" id="PF13366">
    <property type="entry name" value="PDDEXK_3"/>
    <property type="match status" value="1"/>
</dbReference>
<gene>
    <name evidence="1" type="ORF">CRP01_11130</name>
</gene>
<evidence type="ECO:0000313" key="1">
    <source>
        <dbReference type="EMBL" id="PHN06829.1"/>
    </source>
</evidence>
<keyword evidence="2" id="KW-1185">Reference proteome</keyword>
<organism evidence="1 2">
    <name type="scientific">Flavilitoribacter nigricans (strain ATCC 23147 / DSM 23189 / NBRC 102662 / NCIMB 1420 / SS-2)</name>
    <name type="common">Lewinella nigricans</name>
    <dbReference type="NCBI Taxonomy" id="1122177"/>
    <lineage>
        <taxon>Bacteria</taxon>
        <taxon>Pseudomonadati</taxon>
        <taxon>Bacteroidota</taxon>
        <taxon>Saprospiria</taxon>
        <taxon>Saprospirales</taxon>
        <taxon>Lewinellaceae</taxon>
        <taxon>Flavilitoribacter</taxon>
    </lineage>
</organism>
<comment type="caution">
    <text evidence="1">The sequence shown here is derived from an EMBL/GenBank/DDBJ whole genome shotgun (WGS) entry which is preliminary data.</text>
</comment>
<reference evidence="1 2" key="1">
    <citation type="submission" date="2017-10" db="EMBL/GenBank/DDBJ databases">
        <title>The draft genome sequence of Lewinella nigricans NBRC 102662.</title>
        <authorList>
            <person name="Wang K."/>
        </authorList>
    </citation>
    <scope>NUCLEOTIDE SEQUENCE [LARGE SCALE GENOMIC DNA]</scope>
    <source>
        <strain evidence="1 2">NBRC 102662</strain>
    </source>
</reference>
<accession>A0A2D0NF81</accession>
<dbReference type="AlphaFoldDB" id="A0A2D0NF81"/>
<protein>
    <submittedName>
        <fullName evidence="1">GxxExxY protein</fullName>
    </submittedName>
</protein>
<dbReference type="Proteomes" id="UP000223913">
    <property type="component" value="Unassembled WGS sequence"/>
</dbReference>
<sequence>MQHRALTHQIIGAAMEVHSFLGNGFPEVIYQRSLAHELSLRGISYAREFEMEVHYKEAHVGTRRVDFLIEGIISTELKAVIKLEDVHLAQGLNYLEALNLEVGLLLNFGATRLEYKRLLNKKYQPIAKPR</sequence>